<dbReference type="GO" id="GO:0005739">
    <property type="term" value="C:mitochondrion"/>
    <property type="evidence" value="ECO:0007669"/>
    <property type="project" value="TreeGrafter"/>
</dbReference>
<dbReference type="GO" id="GO:0008081">
    <property type="term" value="F:phosphoric diester hydrolase activity"/>
    <property type="evidence" value="ECO:0007669"/>
    <property type="project" value="TreeGrafter"/>
</dbReference>
<keyword evidence="4" id="KW-0227">DNA damage</keyword>
<dbReference type="GO" id="GO:0005634">
    <property type="term" value="C:nucleus"/>
    <property type="evidence" value="ECO:0007669"/>
    <property type="project" value="TreeGrafter"/>
</dbReference>
<dbReference type="EMBL" id="UYRV01104482">
    <property type="protein sequence ID" value="VDN19570.1"/>
    <property type="molecule type" value="Genomic_DNA"/>
</dbReference>
<reference evidence="9 10" key="1">
    <citation type="submission" date="2018-11" db="EMBL/GenBank/DDBJ databases">
        <authorList>
            <consortium name="Pathogen Informatics"/>
        </authorList>
    </citation>
    <scope>NUCLEOTIDE SEQUENCE [LARGE SCALE GENOMIC DNA]</scope>
</reference>
<dbReference type="Proteomes" id="UP000271889">
    <property type="component" value="Unassembled WGS sequence"/>
</dbReference>
<dbReference type="OrthoDB" id="7663182at2759"/>
<dbReference type="GO" id="GO:0008270">
    <property type="term" value="F:zinc ion binding"/>
    <property type="evidence" value="ECO:0007669"/>
    <property type="project" value="InterPro"/>
</dbReference>
<sequence length="318" mass="36371">MKLSVFQDLPSALRCLLLARIARRTLVRMSVPLVRVLHFLNQRKAELYILGGVEQAIYNACAEGNRSFALFVRNQRRWDQKPMLEKTVTKWYTALEVTGFPLSQILPHGSYLMNPGTADPEKLEKTREAMLDECKRCERLGIYYYNFHPGSTTGLCTTEECCKTVAETIDYIVESTEFITLVIETMAGQGNTIGSTFEEIRDIILNARDEDLFQVKNKNRVGVCIDTCYDIRTQETYNETMKKFDSIIGMKYLKAFHLNDSKGALGCRVDRHEKIGRGKIGKKGFKCIMEDERLDGIPLILETPEGDYPQEMITLYSL</sequence>
<keyword evidence="7" id="KW-0234">DNA repair</keyword>
<name>A0A3P7M1D7_CYLGO</name>
<dbReference type="SUPFAM" id="SSF51658">
    <property type="entry name" value="Xylose isomerase-like"/>
    <property type="match status" value="1"/>
</dbReference>
<dbReference type="AlphaFoldDB" id="A0A3P7M1D7"/>
<dbReference type="NCBIfam" id="TIGR00587">
    <property type="entry name" value="nfo"/>
    <property type="match status" value="1"/>
</dbReference>
<dbReference type="SMART" id="SM00518">
    <property type="entry name" value="AP2Ec"/>
    <property type="match status" value="1"/>
</dbReference>
<dbReference type="GO" id="GO:0003677">
    <property type="term" value="F:DNA binding"/>
    <property type="evidence" value="ECO:0007669"/>
    <property type="project" value="InterPro"/>
</dbReference>
<dbReference type="InterPro" id="IPR001719">
    <property type="entry name" value="AP_endonuc_2"/>
</dbReference>
<evidence type="ECO:0000313" key="9">
    <source>
        <dbReference type="EMBL" id="VDN19570.1"/>
    </source>
</evidence>
<gene>
    <name evidence="9" type="ORF">CGOC_LOCUS8599</name>
</gene>
<proteinExistence type="inferred from homology"/>
<evidence type="ECO:0000259" key="8">
    <source>
        <dbReference type="Pfam" id="PF01261"/>
    </source>
</evidence>
<accession>A0A3P7M1D7</accession>
<evidence type="ECO:0000313" key="10">
    <source>
        <dbReference type="Proteomes" id="UP000271889"/>
    </source>
</evidence>
<dbReference type="InterPro" id="IPR036237">
    <property type="entry name" value="Xyl_isomerase-like_sf"/>
</dbReference>
<keyword evidence="3" id="KW-0479">Metal-binding</keyword>
<dbReference type="Gene3D" id="3.20.20.150">
    <property type="entry name" value="Divalent-metal-dependent TIM barrel enzymes"/>
    <property type="match status" value="1"/>
</dbReference>
<organism evidence="9 10">
    <name type="scientific">Cylicostephanus goldi</name>
    <name type="common">Nematode worm</name>
    <dbReference type="NCBI Taxonomy" id="71465"/>
    <lineage>
        <taxon>Eukaryota</taxon>
        <taxon>Metazoa</taxon>
        <taxon>Ecdysozoa</taxon>
        <taxon>Nematoda</taxon>
        <taxon>Chromadorea</taxon>
        <taxon>Rhabditida</taxon>
        <taxon>Rhabditina</taxon>
        <taxon>Rhabditomorpha</taxon>
        <taxon>Strongyloidea</taxon>
        <taxon>Strongylidae</taxon>
        <taxon>Cylicostephanus</taxon>
    </lineage>
</organism>
<dbReference type="GO" id="GO:0006284">
    <property type="term" value="P:base-excision repair"/>
    <property type="evidence" value="ECO:0007669"/>
    <property type="project" value="TreeGrafter"/>
</dbReference>
<dbReference type="FunFam" id="3.20.20.150:FF:000001">
    <property type="entry name" value="Probable endonuclease 4"/>
    <property type="match status" value="1"/>
</dbReference>
<evidence type="ECO:0000256" key="7">
    <source>
        <dbReference type="ARBA" id="ARBA00023204"/>
    </source>
</evidence>
<keyword evidence="5" id="KW-0378">Hydrolase</keyword>
<dbReference type="PROSITE" id="PS51432">
    <property type="entry name" value="AP_NUCLEASE_F2_4"/>
    <property type="match status" value="1"/>
</dbReference>
<dbReference type="PANTHER" id="PTHR21445">
    <property type="entry name" value="ENDONUCLEASE IV ENDODEOXYRIBONUCLEASE IV"/>
    <property type="match status" value="1"/>
</dbReference>
<dbReference type="InterPro" id="IPR013022">
    <property type="entry name" value="Xyl_isomerase-like_TIM-brl"/>
</dbReference>
<comment type="cofactor">
    <cofactor evidence="1">
        <name>Zn(2+)</name>
        <dbReference type="ChEBI" id="CHEBI:29105"/>
    </cofactor>
</comment>
<evidence type="ECO:0000256" key="1">
    <source>
        <dbReference type="ARBA" id="ARBA00001947"/>
    </source>
</evidence>
<keyword evidence="6" id="KW-0862">Zinc</keyword>
<dbReference type="CDD" id="cd00019">
    <property type="entry name" value="AP2Ec"/>
    <property type="match status" value="1"/>
</dbReference>
<dbReference type="Pfam" id="PF01261">
    <property type="entry name" value="AP_endonuc_2"/>
    <property type="match status" value="1"/>
</dbReference>
<protein>
    <recommendedName>
        <fullName evidence="8">Xylose isomerase-like TIM barrel domain-containing protein</fullName>
    </recommendedName>
</protein>
<dbReference type="PROSITE" id="PS00731">
    <property type="entry name" value="AP_NUCLEASE_F2_3"/>
    <property type="match status" value="1"/>
</dbReference>
<keyword evidence="10" id="KW-1185">Reference proteome</keyword>
<evidence type="ECO:0000256" key="3">
    <source>
        <dbReference type="ARBA" id="ARBA00022723"/>
    </source>
</evidence>
<comment type="similarity">
    <text evidence="2">Belongs to the AP endonuclease 2 family.</text>
</comment>
<evidence type="ECO:0000256" key="4">
    <source>
        <dbReference type="ARBA" id="ARBA00022763"/>
    </source>
</evidence>
<dbReference type="PANTHER" id="PTHR21445:SF0">
    <property type="entry name" value="APURINIC-APYRIMIDINIC ENDONUCLEASE"/>
    <property type="match status" value="1"/>
</dbReference>
<feature type="domain" description="Xylose isomerase-like TIM barrel" evidence="8">
    <location>
        <begin position="64"/>
        <end position="307"/>
    </location>
</feature>
<dbReference type="HAMAP" id="MF_00152">
    <property type="entry name" value="Nfo"/>
    <property type="match status" value="1"/>
</dbReference>
<dbReference type="PROSITE" id="PS00729">
    <property type="entry name" value="AP_NUCLEASE_F2_1"/>
    <property type="match status" value="1"/>
</dbReference>
<dbReference type="GO" id="GO:0003906">
    <property type="term" value="F:DNA-(apurinic or apyrimidinic site) endonuclease activity"/>
    <property type="evidence" value="ECO:0007669"/>
    <property type="project" value="TreeGrafter"/>
</dbReference>
<dbReference type="InterPro" id="IPR018246">
    <property type="entry name" value="AP_endonuc_F2_Zn_BS"/>
</dbReference>
<evidence type="ECO:0000256" key="6">
    <source>
        <dbReference type="ARBA" id="ARBA00022833"/>
    </source>
</evidence>
<evidence type="ECO:0000256" key="2">
    <source>
        <dbReference type="ARBA" id="ARBA00005340"/>
    </source>
</evidence>
<evidence type="ECO:0000256" key="5">
    <source>
        <dbReference type="ARBA" id="ARBA00022801"/>
    </source>
</evidence>